<dbReference type="KEGG" id="fsc:FSU_3182"/>
<name>C9RMG4_FIBSS</name>
<dbReference type="Proteomes" id="UP000000517">
    <property type="component" value="Chromosome"/>
</dbReference>
<dbReference type="KEGG" id="fsu:Fisuc_2612"/>
<feature type="domain" description="SGNH hydrolase-type esterase" evidence="3">
    <location>
        <begin position="335"/>
        <end position="498"/>
    </location>
</feature>
<keyword evidence="2" id="KW-0732">Signal</keyword>
<protein>
    <submittedName>
        <fullName evidence="5">Conserved domain protein</fullName>
    </submittedName>
</protein>
<dbReference type="InterPro" id="IPR051532">
    <property type="entry name" value="Ester_Hydrolysis_Enzymes"/>
</dbReference>
<keyword evidence="7" id="KW-1185">Reference proteome</keyword>
<evidence type="ECO:0000313" key="5">
    <source>
        <dbReference type="EMBL" id="ADL26641.1"/>
    </source>
</evidence>
<evidence type="ECO:0000313" key="4">
    <source>
        <dbReference type="EMBL" id="ACX76196.1"/>
    </source>
</evidence>
<feature type="region of interest" description="Disordered" evidence="1">
    <location>
        <begin position="536"/>
        <end position="555"/>
    </location>
</feature>
<dbReference type="InterPro" id="IPR036514">
    <property type="entry name" value="SGNH_hydro_sf"/>
</dbReference>
<organism evidence="5 6">
    <name type="scientific">Fibrobacter succinogenes (strain ATCC 19169 / S85)</name>
    <dbReference type="NCBI Taxonomy" id="59374"/>
    <lineage>
        <taxon>Bacteria</taxon>
        <taxon>Pseudomonadati</taxon>
        <taxon>Fibrobacterota</taxon>
        <taxon>Fibrobacteria</taxon>
        <taxon>Fibrobacterales</taxon>
        <taxon>Fibrobacteraceae</taxon>
        <taxon>Fibrobacter</taxon>
    </lineage>
</organism>
<dbReference type="eggNOG" id="COG2755">
    <property type="taxonomic scope" value="Bacteria"/>
</dbReference>
<dbReference type="AlphaFoldDB" id="C9RMG4"/>
<dbReference type="SUPFAM" id="SSF52266">
    <property type="entry name" value="SGNH hydrolase"/>
    <property type="match status" value="1"/>
</dbReference>
<dbReference type="STRING" id="59374.FSU_3182"/>
<evidence type="ECO:0000313" key="6">
    <source>
        <dbReference type="Proteomes" id="UP000000517"/>
    </source>
</evidence>
<dbReference type="Proteomes" id="UP000001497">
    <property type="component" value="Chromosome"/>
</dbReference>
<evidence type="ECO:0000259" key="3">
    <source>
        <dbReference type="Pfam" id="PF13472"/>
    </source>
</evidence>
<reference evidence="5" key="3">
    <citation type="submission" date="2010-08" db="EMBL/GenBank/DDBJ databases">
        <authorList>
            <person name="Durkin A.S."/>
            <person name="Nelson K.E."/>
            <person name="Morrison M."/>
            <person name="Forsberg C.W."/>
            <person name="Wilson D.B."/>
            <person name="Russell J.B."/>
            <person name="Cann I.K.O."/>
            <person name="Mackie R.I."/>
            <person name="White B.A."/>
        </authorList>
    </citation>
    <scope>NUCLEOTIDE SEQUENCE</scope>
    <source>
        <strain evidence="5">S85</strain>
    </source>
</reference>
<dbReference type="PANTHER" id="PTHR30383">
    <property type="entry name" value="THIOESTERASE 1/PROTEASE 1/LYSOPHOSPHOLIPASE L1"/>
    <property type="match status" value="1"/>
</dbReference>
<proteinExistence type="predicted"/>
<feature type="region of interest" description="Disordered" evidence="1">
    <location>
        <begin position="574"/>
        <end position="668"/>
    </location>
</feature>
<evidence type="ECO:0000256" key="1">
    <source>
        <dbReference type="SAM" id="MobiDB-lite"/>
    </source>
</evidence>
<dbReference type="Gene3D" id="3.40.50.1110">
    <property type="entry name" value="SGNH hydrolase"/>
    <property type="match status" value="2"/>
</dbReference>
<dbReference type="HOGENOM" id="CLU_026695_1_0_0"/>
<accession>C9RMG4</accession>
<dbReference type="eggNOG" id="COG3170">
    <property type="taxonomic scope" value="Bacteria"/>
</dbReference>
<dbReference type="RefSeq" id="WP_014547215.1">
    <property type="nucleotide sequence ID" value="NC_013410.1"/>
</dbReference>
<evidence type="ECO:0000256" key="2">
    <source>
        <dbReference type="SAM" id="SignalP"/>
    </source>
</evidence>
<dbReference type="EMBL" id="CP002158">
    <property type="protein sequence ID" value="ADL26641.1"/>
    <property type="molecule type" value="Genomic_DNA"/>
</dbReference>
<dbReference type="GO" id="GO:0016788">
    <property type="term" value="F:hydrolase activity, acting on ester bonds"/>
    <property type="evidence" value="ECO:0007669"/>
    <property type="project" value="UniProtKB-ARBA"/>
</dbReference>
<sequence length="668" mass="72607">MKKKLAVIAAILGIVSMGSMVSAKDMEITPGYYDVDFTKYDFIDTSLNTIQFPQGSASFEPFFKKLDTLVFENRGKVRILHIGGSHLQADVISGRIREHLVKEYPGASAGRGFVFPYSAARTNTPASYASYYKGIWDKNKNVQHEITKPLGLLGIAISTRDPRAEITLLLDKYNTEPIWGETSFRVFGYSDSNDVEPVLRIDSMDVFGTFDASSQSYVFTSPRPIDTIQIAFRWADTTKQAEVAAFITDSLYKDSVARADSLARVADSLRMDSLGITPPASSAQQMAQAVAADSMFQGDCEDVLDTNCLNRDEDLQAAQDSVAADTVPPRPHFTLTGILAENNAPGITYTNVGINGAKVSNYFEETCPLFEKEMSYYKPDLVIFAIGINDANVDVFNDKAFREDYDMLIKRIRKVSPKTAFIFETNNDSYRKVRKKKYVQHPNGEVARKAFFMLADKHKAGVWDKFSIMGGLGSMAKWEKADLAKKDKVHFKTAGYQLLGDMFYKALMQAYFDHIANLPAEAPVVAQAKPAQAKTAAAPAPAPAPKTIPAASSTAPAANAPANAKAAATIQSKVAAPAPTATPAKTSTSTKTETTAKAETPAKQPAEKTVAPPQMPKLAAAAHKDVPMPEVVKQTAQPAQPKIQVPLKPITQAAETPKAPAPSTTDSK</sequence>
<dbReference type="Pfam" id="PF13472">
    <property type="entry name" value="Lipase_GDSL_2"/>
    <property type="match status" value="1"/>
</dbReference>
<feature type="signal peptide" evidence="2">
    <location>
        <begin position="1"/>
        <end position="23"/>
    </location>
</feature>
<reference evidence="4 7" key="1">
    <citation type="submission" date="2009-10" db="EMBL/GenBank/DDBJ databases">
        <title>Complete sequence of Fibrobacter succinogenes subsp. succinogenes S85.</title>
        <authorList>
            <consortium name="US DOE Joint Genome Institute"/>
            <person name="Lucas S."/>
            <person name="Copeland A."/>
            <person name="Lapidus A."/>
            <person name="Glavina del Rio T."/>
            <person name="Tice H."/>
            <person name="Bruce D."/>
            <person name="Goodwin L."/>
            <person name="Pitluck S."/>
            <person name="Chertkov O."/>
            <person name="Detter J.C."/>
            <person name="Han C."/>
            <person name="Tapia R."/>
            <person name="Larimer F."/>
            <person name="Land M."/>
            <person name="Hauser L."/>
            <person name="Kyrpides N."/>
            <person name="Mikhailova N."/>
            <person name="Weimer P.J."/>
            <person name="Stevenson D.M."/>
            <person name="Boyum J."/>
            <person name="Brumm P.I."/>
            <person name="Mead D."/>
        </authorList>
    </citation>
    <scope>NUCLEOTIDE SEQUENCE [LARGE SCALE GENOMIC DNA]</scope>
    <source>
        <strain evidence="7">ATCC 19169 / S85</strain>
        <strain evidence="4">S85</strain>
    </source>
</reference>
<feature type="compositionally biased region" description="Low complexity" evidence="1">
    <location>
        <begin position="574"/>
        <end position="608"/>
    </location>
</feature>
<reference evidence="6" key="2">
    <citation type="submission" date="2010-08" db="EMBL/GenBank/DDBJ databases">
        <title>Complete sequence of Fibrobacter succinogenes subsp. succinogenes S85.</title>
        <authorList>
            <person name="Durkin A.S."/>
            <person name="Nelson K.E."/>
            <person name="Morrison M."/>
            <person name="Forsberg C.W."/>
            <person name="Wilson D.B."/>
            <person name="Russell J.B."/>
            <person name="Cann I.K.O."/>
            <person name="Mackie R.I."/>
            <person name="White B.A."/>
        </authorList>
    </citation>
    <scope>NUCLEOTIDE SEQUENCE [LARGE SCALE GENOMIC DNA]</scope>
    <source>
        <strain evidence="6">ATCC 19169 / S85</strain>
    </source>
</reference>
<dbReference type="InterPro" id="IPR013830">
    <property type="entry name" value="SGNH_hydro"/>
</dbReference>
<evidence type="ECO:0000313" key="7">
    <source>
        <dbReference type="Proteomes" id="UP000001497"/>
    </source>
</evidence>
<gene>
    <name evidence="4" type="ordered locus">Fisuc_2612</name>
    <name evidence="5" type="ordered locus">FSU_3182</name>
</gene>
<feature type="chain" id="PRO_5003000258" evidence="2">
    <location>
        <begin position="24"/>
        <end position="668"/>
    </location>
</feature>
<dbReference type="OrthoDB" id="9764375at2"/>
<dbReference type="EMBL" id="CP001792">
    <property type="protein sequence ID" value="ACX76196.1"/>
    <property type="molecule type" value="Genomic_DNA"/>
</dbReference>
<dbReference type="PANTHER" id="PTHR30383:SF29">
    <property type="entry name" value="SGNH HYDROLASE-TYPE ESTERASE DOMAIN-CONTAINING PROTEIN"/>
    <property type="match status" value="1"/>
</dbReference>